<evidence type="ECO:0000313" key="2">
    <source>
        <dbReference type="Proteomes" id="UP000262172"/>
    </source>
</evidence>
<gene>
    <name evidence="1" type="ORF">DY023_06615</name>
</gene>
<dbReference type="AlphaFoldDB" id="A0A371NUW9"/>
<organism evidence="1 2">
    <name type="scientific">Microbacterium bovistercoris</name>
    <dbReference type="NCBI Taxonomy" id="2293570"/>
    <lineage>
        <taxon>Bacteria</taxon>
        <taxon>Bacillati</taxon>
        <taxon>Actinomycetota</taxon>
        <taxon>Actinomycetes</taxon>
        <taxon>Micrococcales</taxon>
        <taxon>Microbacteriaceae</taxon>
        <taxon>Microbacterium</taxon>
    </lineage>
</organism>
<proteinExistence type="predicted"/>
<protein>
    <submittedName>
        <fullName evidence="1">Uncharacterized protein</fullName>
    </submittedName>
</protein>
<evidence type="ECO:0000313" key="1">
    <source>
        <dbReference type="EMBL" id="REJ06298.1"/>
    </source>
</evidence>
<dbReference type="EMBL" id="QUAB01000036">
    <property type="protein sequence ID" value="REJ06298.1"/>
    <property type="molecule type" value="Genomic_DNA"/>
</dbReference>
<dbReference type="RefSeq" id="WP_116241556.1">
    <property type="nucleotide sequence ID" value="NZ_QUAB01000036.1"/>
</dbReference>
<dbReference type="Proteomes" id="UP000262172">
    <property type="component" value="Unassembled WGS sequence"/>
</dbReference>
<comment type="caution">
    <text evidence="1">The sequence shown here is derived from an EMBL/GenBank/DDBJ whole genome shotgun (WGS) entry which is preliminary data.</text>
</comment>
<reference evidence="1 2" key="1">
    <citation type="submission" date="2018-08" db="EMBL/GenBank/DDBJ databases">
        <title>Isolation, diversity and antifungal activity of Actinobacteria from cow dung.</title>
        <authorList>
            <person name="Ling L."/>
        </authorList>
    </citation>
    <scope>NUCLEOTIDE SEQUENCE [LARGE SCALE GENOMIC DNA]</scope>
    <source>
        <strain evidence="1 2">NEAU-LLE</strain>
    </source>
</reference>
<sequence>MNWELTISILALAVSVTTGWYALSARAVVHADVSRVFTMSKGAYIFDGDDVVVYNTGRSPAIILGIEAVFGNDDFGQPRQAIRGDERELIQFPEMPITLNAQTALRVCFPSSADLYNKGVDNGYRVEYLRPRIVGRARHRKLVVKAARHDTIAKDTESLTGIPYSLNGRGPGA</sequence>
<keyword evidence="2" id="KW-1185">Reference proteome</keyword>
<name>A0A371NUW9_9MICO</name>
<accession>A0A371NUW9</accession>